<dbReference type="GO" id="GO:0006355">
    <property type="term" value="P:regulation of DNA-templated transcription"/>
    <property type="evidence" value="ECO:0007669"/>
    <property type="project" value="InterPro"/>
</dbReference>
<dbReference type="Pfam" id="PF03472">
    <property type="entry name" value="Autoind_bind"/>
    <property type="match status" value="1"/>
</dbReference>
<dbReference type="SMART" id="SM00421">
    <property type="entry name" value="HTH_LUXR"/>
    <property type="match status" value="1"/>
</dbReference>
<name>A0A508WTZ4_9HYPH</name>
<evidence type="ECO:0000256" key="3">
    <source>
        <dbReference type="ARBA" id="ARBA00023163"/>
    </source>
</evidence>
<dbReference type="Pfam" id="PF00196">
    <property type="entry name" value="GerE"/>
    <property type="match status" value="1"/>
</dbReference>
<sequence length="246" mass="27440">MTNQQAVLNLLDIVEYGGCADPERFFALMRRTFNIAHLLYLEAESLPDGLRICRLHHTFGAYAAEVYAVRGLHRIDPILKLALGGVRPVEWATARRRFPECEPLFVAAEEIGLSTEGVALPLPSPAGRMALLAISANMSPVEWSAYRRCHLRDFQLAANLFHASMLEHSAMAGAMEDERDLRLTGRETEVLTWSAAGKSYWEIATILGISERTVRFFMTNARRKLNVVSNTQAVAHAVRHALIPTV</sequence>
<dbReference type="InterPro" id="IPR036388">
    <property type="entry name" value="WH-like_DNA-bd_sf"/>
</dbReference>
<reference evidence="6" key="3">
    <citation type="submission" date="2019-06" db="EMBL/GenBank/DDBJ databases">
        <authorList>
            <person name="Le Quere A."/>
            <person name="Colella S."/>
        </authorList>
    </citation>
    <scope>NUCLEOTIDE SEQUENCE</scope>
    <source>
        <strain evidence="6">EmedicaeMD41</strain>
    </source>
</reference>
<dbReference type="Gene3D" id="3.30.450.80">
    <property type="entry name" value="Transcription factor LuxR-like, autoinducer-binding domain"/>
    <property type="match status" value="1"/>
</dbReference>
<evidence type="ECO:0000313" key="7">
    <source>
        <dbReference type="Proteomes" id="UP001190825"/>
    </source>
</evidence>
<dbReference type="EMBL" id="CABFNB010000082">
    <property type="protein sequence ID" value="VTZ60695.1"/>
    <property type="molecule type" value="Genomic_DNA"/>
</dbReference>
<dbReference type="InterPro" id="IPR036693">
    <property type="entry name" value="TF_LuxR_autoind-bd_dom_sf"/>
</dbReference>
<dbReference type="GO" id="GO:0003677">
    <property type="term" value="F:DNA binding"/>
    <property type="evidence" value="ECO:0007669"/>
    <property type="project" value="UniProtKB-KW"/>
</dbReference>
<dbReference type="PROSITE" id="PS00622">
    <property type="entry name" value="HTH_LUXR_1"/>
    <property type="match status" value="1"/>
</dbReference>
<dbReference type="Proteomes" id="UP001190825">
    <property type="component" value="Unassembled WGS sequence"/>
</dbReference>
<evidence type="ECO:0000259" key="4">
    <source>
        <dbReference type="PROSITE" id="PS50043"/>
    </source>
</evidence>
<keyword evidence="1" id="KW-0805">Transcription regulation</keyword>
<accession>A0A508WTZ4</accession>
<dbReference type="Gene3D" id="1.10.10.10">
    <property type="entry name" value="Winged helix-like DNA-binding domain superfamily/Winged helix DNA-binding domain"/>
    <property type="match status" value="1"/>
</dbReference>
<gene>
    <name evidence="5" type="ORF">BMJ33_35075</name>
    <name evidence="6" type="ORF">EMEDMD4_180111</name>
</gene>
<dbReference type="Proteomes" id="UP000507954">
    <property type="component" value="Unassembled WGS sequence"/>
</dbReference>
<evidence type="ECO:0000313" key="5">
    <source>
        <dbReference type="EMBL" id="PLT91690.1"/>
    </source>
</evidence>
<dbReference type="PANTHER" id="PTHR44688">
    <property type="entry name" value="DNA-BINDING TRANSCRIPTIONAL ACTIVATOR DEVR_DOSR"/>
    <property type="match status" value="1"/>
</dbReference>
<dbReference type="OMA" id="CEILQWA"/>
<dbReference type="RefSeq" id="WP_011975709.1">
    <property type="nucleotide sequence ID" value="NZ_ATYC01000022.1"/>
</dbReference>
<evidence type="ECO:0000256" key="1">
    <source>
        <dbReference type="ARBA" id="ARBA00023015"/>
    </source>
</evidence>
<dbReference type="EMBL" id="NBUC01000186">
    <property type="protein sequence ID" value="PLT91690.1"/>
    <property type="molecule type" value="Genomic_DNA"/>
</dbReference>
<keyword evidence="3" id="KW-0804">Transcription</keyword>
<dbReference type="InterPro" id="IPR005143">
    <property type="entry name" value="TF_LuxR_autoind-bd_dom"/>
</dbReference>
<dbReference type="InterPro" id="IPR000792">
    <property type="entry name" value="Tscrpt_reg_LuxR_C"/>
</dbReference>
<dbReference type="PROSITE" id="PS50043">
    <property type="entry name" value="HTH_LUXR_2"/>
    <property type="match status" value="1"/>
</dbReference>
<dbReference type="SUPFAM" id="SSF46894">
    <property type="entry name" value="C-terminal effector domain of the bipartite response regulators"/>
    <property type="match status" value="1"/>
</dbReference>
<dbReference type="PRINTS" id="PR00038">
    <property type="entry name" value="HTHLUXR"/>
</dbReference>
<dbReference type="GeneID" id="61612792"/>
<dbReference type="CDD" id="cd06170">
    <property type="entry name" value="LuxR_C_like"/>
    <property type="match status" value="1"/>
</dbReference>
<organism evidence="6">
    <name type="scientific">Sinorhizobium medicae</name>
    <dbReference type="NCBI Taxonomy" id="110321"/>
    <lineage>
        <taxon>Bacteria</taxon>
        <taxon>Pseudomonadati</taxon>
        <taxon>Pseudomonadota</taxon>
        <taxon>Alphaproteobacteria</taxon>
        <taxon>Hyphomicrobiales</taxon>
        <taxon>Rhizobiaceae</taxon>
        <taxon>Sinorhizobium/Ensifer group</taxon>
        <taxon>Sinorhizobium</taxon>
    </lineage>
</organism>
<reference evidence="5 7" key="2">
    <citation type="journal article" date="2018" name="FEMS Microbiol. Ecol.">
        <title>Co-invading symbiotic mutualists of Medicago polymorpha retain high ancestral diversity and contain diverse accessory genomes.</title>
        <authorList>
            <person name="Porter S.S."/>
            <person name="Faber-Hammond J.J."/>
            <person name="Friesen M.L."/>
        </authorList>
    </citation>
    <scope>NUCLEOTIDE SEQUENCE [LARGE SCALE GENOMIC DNA]</scope>
    <source>
        <strain evidence="5 7">Str16</strain>
    </source>
</reference>
<evidence type="ECO:0000313" key="6">
    <source>
        <dbReference type="EMBL" id="VTZ60695.1"/>
    </source>
</evidence>
<dbReference type="AlphaFoldDB" id="A0A508WTZ4"/>
<keyword evidence="2" id="KW-0238">DNA-binding</keyword>
<dbReference type="InterPro" id="IPR016032">
    <property type="entry name" value="Sig_transdc_resp-reg_C-effctor"/>
</dbReference>
<dbReference type="SUPFAM" id="SSF75516">
    <property type="entry name" value="Pheromone-binding domain of LuxR-like quorum-sensing transcription factors"/>
    <property type="match status" value="1"/>
</dbReference>
<evidence type="ECO:0000256" key="2">
    <source>
        <dbReference type="ARBA" id="ARBA00023125"/>
    </source>
</evidence>
<proteinExistence type="predicted"/>
<keyword evidence="7" id="KW-1185">Reference proteome</keyword>
<dbReference type="PANTHER" id="PTHR44688:SF16">
    <property type="entry name" value="DNA-BINDING TRANSCRIPTIONAL ACTIVATOR DEVR_DOSR"/>
    <property type="match status" value="1"/>
</dbReference>
<reference evidence="5" key="1">
    <citation type="submission" date="2017-04" db="EMBL/GenBank/DDBJ databases">
        <authorList>
            <person name="Porter S."/>
            <person name="Friesen M.L."/>
            <person name="Faber-Hammond J."/>
        </authorList>
    </citation>
    <scope>NUCLEOTIDE SEQUENCE</scope>
    <source>
        <strain evidence="5">Str16</strain>
    </source>
</reference>
<protein>
    <submittedName>
        <fullName evidence="6">Regulatory protein LuxR</fullName>
    </submittedName>
    <submittedName>
        <fullName evidence="5">Transcriptional regulator</fullName>
    </submittedName>
</protein>
<feature type="domain" description="HTH luxR-type" evidence="4">
    <location>
        <begin position="176"/>
        <end position="241"/>
    </location>
</feature>